<dbReference type="InterPro" id="IPR029063">
    <property type="entry name" value="SAM-dependent_MTases_sf"/>
</dbReference>
<evidence type="ECO:0000256" key="1">
    <source>
        <dbReference type="ARBA" id="ARBA00004180"/>
    </source>
</evidence>
<protein>
    <submittedName>
        <fullName evidence="9">Uncharacterized protein</fullName>
    </submittedName>
</protein>
<dbReference type="EMBL" id="JAEPRC010000608">
    <property type="protein sequence ID" value="KAG2194122.1"/>
    <property type="molecule type" value="Genomic_DNA"/>
</dbReference>
<dbReference type="InterPro" id="IPR000996">
    <property type="entry name" value="Clathrin_L-chain"/>
</dbReference>
<evidence type="ECO:0000256" key="8">
    <source>
        <dbReference type="SAM" id="MobiDB-lite"/>
    </source>
</evidence>
<comment type="caution">
    <text evidence="9">The sequence shown here is derived from an EMBL/GenBank/DDBJ whole genome shotgun (WGS) entry which is preliminary data.</text>
</comment>
<feature type="region of interest" description="Disordered" evidence="8">
    <location>
        <begin position="33"/>
        <end position="72"/>
    </location>
</feature>
<feature type="compositionally biased region" description="Polar residues" evidence="8">
    <location>
        <begin position="54"/>
        <end position="72"/>
    </location>
</feature>
<dbReference type="InterPro" id="IPR019410">
    <property type="entry name" value="Methyltransf_16"/>
</dbReference>
<dbReference type="Proteomes" id="UP000650833">
    <property type="component" value="Unassembled WGS sequence"/>
</dbReference>
<dbReference type="Gene3D" id="3.40.50.150">
    <property type="entry name" value="Vaccinia Virus protein VP39"/>
    <property type="match status" value="1"/>
</dbReference>
<dbReference type="AlphaFoldDB" id="A0A8H7UU28"/>
<evidence type="ECO:0000313" key="10">
    <source>
        <dbReference type="Proteomes" id="UP000650833"/>
    </source>
</evidence>
<proteinExistence type="inferred from homology"/>
<evidence type="ECO:0000256" key="7">
    <source>
        <dbReference type="SAM" id="Coils"/>
    </source>
</evidence>
<evidence type="ECO:0000256" key="5">
    <source>
        <dbReference type="ARBA" id="ARBA00023176"/>
    </source>
</evidence>
<dbReference type="Pfam" id="PF10294">
    <property type="entry name" value="Methyltransf_16"/>
    <property type="match status" value="1"/>
</dbReference>
<evidence type="ECO:0000256" key="4">
    <source>
        <dbReference type="ARBA" id="ARBA00023136"/>
    </source>
</evidence>
<keyword evidence="10" id="KW-1185">Reference proteome</keyword>
<gene>
    <name evidence="9" type="ORF">INT46_006893</name>
</gene>
<keyword evidence="5" id="KW-0168">Coated pit</keyword>
<keyword evidence="7" id="KW-0175">Coiled coil</keyword>
<accession>A0A8H7UU28</accession>
<evidence type="ECO:0000256" key="3">
    <source>
        <dbReference type="ARBA" id="ARBA00005263"/>
    </source>
</evidence>
<sequence>MSDFGDFSSSSNDPTADFLARERAVLGGDADIFTALDDNTSPTSFTATPDLGRSSAQSQYGIMSPSSAVSTPANDYSVFESSYPETENLETSKAFHNAMLPEEEPDVVRQWRENQKQVIAKRDEEENAKKHEVLNRAREDIDKFYEDYNDKKQKAIEENREREDKVLKSREESSASTNIWTSVSREFDISNAKAAYPTRDVSRMKGIILDLRKDQNAPDLSIDYFHRLQCYSALYRIMLATPYSTKLLFKQWYRINLKLVNELDLPLTEEQKKNCWLEIGCNLLVEKNKKIIPCTDSSIVCRPLKHDEWDSTTASDIAGFQNNTVGDFEFMVSLRDEGHVSSATKIAKYYIQIYPKAQKRPSIMAFQLMIGPISITESLIHYTASPSNYMLENKWKESNTSSAIFHGYRLQDSSYLVIREDWNLGTPGKMWDSALVLSQMITDKVSQDPDYFRGNRLIDLSAGTGCLGLLIAALYKNIYIDHRQNMPLITLTDLPEALGLIHQNRSYNHLECYTNVESLEWGNYEDLQNLLLAGPIHTVIASDVLYRPASFPSLVQTLVWLSDENKVQVEIYVGYKRRGLALCDEQKFFDLCTESFDIITLSASSVIKEKKRNHLEGWILNNFDDDNVYNDTGVNIYQLVRK</sequence>
<dbReference type="PANTHER" id="PTHR14614">
    <property type="entry name" value="HEPATOCELLULAR CARCINOMA-ASSOCIATED ANTIGEN"/>
    <property type="match status" value="1"/>
</dbReference>
<dbReference type="GO" id="GO:0006886">
    <property type="term" value="P:intracellular protein transport"/>
    <property type="evidence" value="ECO:0007669"/>
    <property type="project" value="InterPro"/>
</dbReference>
<dbReference type="SUPFAM" id="SSF53335">
    <property type="entry name" value="S-adenosyl-L-methionine-dependent methyltransferases"/>
    <property type="match status" value="1"/>
</dbReference>
<evidence type="ECO:0000256" key="2">
    <source>
        <dbReference type="ARBA" id="ARBA00004277"/>
    </source>
</evidence>
<dbReference type="GO" id="GO:0005198">
    <property type="term" value="F:structural molecule activity"/>
    <property type="evidence" value="ECO:0007669"/>
    <property type="project" value="InterPro"/>
</dbReference>
<comment type="similarity">
    <text evidence="3">Belongs to the clathrin light chain family.</text>
</comment>
<dbReference type="OrthoDB" id="407325at2759"/>
<evidence type="ECO:0000256" key="6">
    <source>
        <dbReference type="ARBA" id="ARBA00023329"/>
    </source>
</evidence>
<dbReference type="PANTHER" id="PTHR14614:SF132">
    <property type="entry name" value="PROTEIN-LYSINE METHYLTRANSFERASE C42C1.13"/>
    <property type="match status" value="1"/>
</dbReference>
<keyword evidence="6" id="KW-0968">Cytoplasmic vesicle</keyword>
<comment type="subcellular location">
    <subcellularLocation>
        <location evidence="1">Cytoplasmic vesicle membrane</location>
        <topology evidence="1">Peripheral membrane protein</topology>
        <orientation evidence="1">Cytoplasmic side</orientation>
    </subcellularLocation>
    <subcellularLocation>
        <location evidence="2">Membrane</location>
        <location evidence="2">Coated pit</location>
        <topology evidence="2">Peripheral membrane protein</topology>
        <orientation evidence="2">Cytoplasmic side</orientation>
    </subcellularLocation>
</comment>
<dbReference type="GO" id="GO:0016192">
    <property type="term" value="P:vesicle-mediated transport"/>
    <property type="evidence" value="ECO:0007669"/>
    <property type="project" value="InterPro"/>
</dbReference>
<dbReference type="GO" id="GO:0030130">
    <property type="term" value="C:clathrin coat of trans-Golgi network vesicle"/>
    <property type="evidence" value="ECO:0007669"/>
    <property type="project" value="InterPro"/>
</dbReference>
<keyword evidence="4" id="KW-0472">Membrane</keyword>
<dbReference type="Pfam" id="PF01086">
    <property type="entry name" value="Clathrin_lg_ch"/>
    <property type="match status" value="1"/>
</dbReference>
<dbReference type="GO" id="GO:0030132">
    <property type="term" value="C:clathrin coat of coated pit"/>
    <property type="evidence" value="ECO:0007669"/>
    <property type="project" value="InterPro"/>
</dbReference>
<organism evidence="9 10">
    <name type="scientific">Mucor plumbeus</name>
    <dbReference type="NCBI Taxonomy" id="97098"/>
    <lineage>
        <taxon>Eukaryota</taxon>
        <taxon>Fungi</taxon>
        <taxon>Fungi incertae sedis</taxon>
        <taxon>Mucoromycota</taxon>
        <taxon>Mucoromycotina</taxon>
        <taxon>Mucoromycetes</taxon>
        <taxon>Mucorales</taxon>
        <taxon>Mucorineae</taxon>
        <taxon>Mucoraceae</taxon>
        <taxon>Mucor</taxon>
    </lineage>
</organism>
<feature type="coiled-coil region" evidence="7">
    <location>
        <begin position="108"/>
        <end position="165"/>
    </location>
</feature>
<name>A0A8H7UU28_9FUNG</name>
<feature type="compositionally biased region" description="Polar residues" evidence="8">
    <location>
        <begin position="37"/>
        <end position="47"/>
    </location>
</feature>
<evidence type="ECO:0000313" key="9">
    <source>
        <dbReference type="EMBL" id="KAG2194122.1"/>
    </source>
</evidence>
<reference evidence="9" key="1">
    <citation type="submission" date="2020-12" db="EMBL/GenBank/DDBJ databases">
        <title>Metabolic potential, ecology and presence of endohyphal bacteria is reflected in genomic diversity of Mucoromycotina.</title>
        <authorList>
            <person name="Muszewska A."/>
            <person name="Okrasinska A."/>
            <person name="Steczkiewicz K."/>
            <person name="Drgas O."/>
            <person name="Orlowska M."/>
            <person name="Perlinska-Lenart U."/>
            <person name="Aleksandrzak-Piekarczyk T."/>
            <person name="Szatraj K."/>
            <person name="Zielenkiewicz U."/>
            <person name="Pilsyk S."/>
            <person name="Malc E."/>
            <person name="Mieczkowski P."/>
            <person name="Kruszewska J.S."/>
            <person name="Biernat P."/>
            <person name="Pawlowska J."/>
        </authorList>
    </citation>
    <scope>NUCLEOTIDE SEQUENCE</scope>
    <source>
        <strain evidence="9">CBS 226.32</strain>
    </source>
</reference>